<dbReference type="Gene3D" id="3.80.10.10">
    <property type="entry name" value="Ribonuclease Inhibitor"/>
    <property type="match status" value="1"/>
</dbReference>
<protein>
    <recommendedName>
        <fullName evidence="4">L-arabinokinase</fullName>
    </recommendedName>
</protein>
<evidence type="ECO:0008006" key="4">
    <source>
        <dbReference type="Google" id="ProtNLM"/>
    </source>
</evidence>
<dbReference type="Gene3D" id="3.40.50.2000">
    <property type="entry name" value="Glycogen Phosphorylase B"/>
    <property type="match status" value="1"/>
</dbReference>
<comment type="caution">
    <text evidence="2">The sequence shown here is derived from an EMBL/GenBank/DDBJ whole genome shotgun (WGS) entry which is preliminary data.</text>
</comment>
<feature type="region of interest" description="Disordered" evidence="1">
    <location>
        <begin position="58"/>
        <end position="78"/>
    </location>
</feature>
<dbReference type="SUPFAM" id="SSF52047">
    <property type="entry name" value="RNI-like"/>
    <property type="match status" value="1"/>
</dbReference>
<feature type="region of interest" description="Disordered" evidence="1">
    <location>
        <begin position="528"/>
        <end position="566"/>
    </location>
</feature>
<feature type="compositionally biased region" description="Low complexity" evidence="1">
    <location>
        <begin position="467"/>
        <end position="483"/>
    </location>
</feature>
<sequence>MTGKGYTFCYYVSGHGFGHATRVCQIITELLRTKSHDRKDYDAEGQGSKRHAMSGFLVKSPTQTGPSQSQDNSNAFPTSGRHAVHIVSDAPQFIFQDVIALGATYRNAKVDAGVVQPLAYSVDRQKTIEGVRSFLSRRDEMIRSEMEWLAEVQADCVLADAPFLPCAAAYARGIPACLITNFTFDEVYRFLREGDPMDKEVMACADAALEDYKKASLLLRLPGSIDIPAFEEEILALETKKRGLNMDRLAQSLAASSIEGLQNGSHVRDQPTTSAAVAVSPTPDEDHGHVLPRRAIDVPLVVRKAVNSREDVLRELGVDEETIRTHKMVLVSFGGQRLKQGWGNPLPEGWIGVICGLPVSHELPEGFYRSPHGVYVPDLTEAADLVIGKLGYGTCSECIAHNTPLIYVSRPQFVEEQGLIKMMVAHGLPVEMTAEEFETGLWQRSILSADILAQEEREGRRQFILQSKSALPPASESPKSPKSTGDNGLAATSQNDRYLSPLGITLEQPPSKASRSLAESVNMAEMARGGPISPVDDEDSPSRLSSRTSGRSRSMSLSSKSPTLATYMKLKEQRVRELDREHSLSEEYQRSAEGHATLWSAISPTAASLSKMAPLGLPVKPATALTISTPPIAGMAAEAGSGLGISTVEPTATPWFERRTPHHGGEIRNDVSKYLGLTEFSACVLVSRTWNEFFTPLLYRELNDLNGTCRGMQRHCAHVRKLHLINKPIPALARSGRVTGLQQLILSRPHSTVRRTDVHPDRSGLIALLQQNPGLVKLTVQAFQPQDFVPLCPNLQELTLLDFTFLRDAPCPTSSDNDDDNNNTVSSLWRICQGLTRLTLFFSPTPTRPGQLSEPPPEGLPKMRHLVLQGSQSSILDQIRLISACPNLQKLTWNWIAMSSDETHLDLHRLRALFQPLHRLEEMNLIMPGHLKSLGRDFVQGLIEILPPLRSLQDRAFRLHENTTGLVKGPLSRHFETLAVLNIRGWRGVTSDDIHLILTSCQALRIFEAREFRIGKIPSLQTRRVASLEARDRDRDRPTSLGAGGPLGWVCSRLSRLAIEFTHETPEKSRLFFDQLCAMKHLSHIFVLQLSPKMIQWEDEASARDWKSGNCYQGDMFKTYPWILSTWPKLEFLFTYS</sequence>
<reference evidence="2" key="1">
    <citation type="submission" date="2021-11" db="EMBL/GenBank/DDBJ databases">
        <authorList>
            <person name="Herlambang A."/>
            <person name="Guo Y."/>
            <person name="Takashima Y."/>
            <person name="Nishizawa T."/>
        </authorList>
    </citation>
    <scope>NUCLEOTIDE SEQUENCE</scope>
    <source>
        <strain evidence="2">E1425</strain>
    </source>
</reference>
<feature type="region of interest" description="Disordered" evidence="1">
    <location>
        <begin position="466"/>
        <end position="493"/>
    </location>
</feature>
<feature type="compositionally biased region" description="Polar residues" evidence="1">
    <location>
        <begin position="60"/>
        <end position="77"/>
    </location>
</feature>
<name>A0A9P3H0U8_9FUNG</name>
<reference evidence="2" key="2">
    <citation type="journal article" date="2022" name="Microbiol. Resour. Announc.">
        <title>Whole-Genome Sequence of Entomortierella parvispora E1425, a Mucoromycotan Fungus Associated with Burkholderiaceae-Related Endosymbiotic Bacteria.</title>
        <authorList>
            <person name="Herlambang A."/>
            <person name="Guo Y."/>
            <person name="Takashima Y."/>
            <person name="Narisawa K."/>
            <person name="Ohta H."/>
            <person name="Nishizawa T."/>
        </authorList>
    </citation>
    <scope>NUCLEOTIDE SEQUENCE</scope>
    <source>
        <strain evidence="2">E1425</strain>
    </source>
</reference>
<accession>A0A9P3H0U8</accession>
<dbReference type="Proteomes" id="UP000827284">
    <property type="component" value="Unassembled WGS sequence"/>
</dbReference>
<dbReference type="AlphaFoldDB" id="A0A9P3H0U8"/>
<organism evidence="2 3">
    <name type="scientific">Entomortierella parvispora</name>
    <dbReference type="NCBI Taxonomy" id="205924"/>
    <lineage>
        <taxon>Eukaryota</taxon>
        <taxon>Fungi</taxon>
        <taxon>Fungi incertae sedis</taxon>
        <taxon>Mucoromycota</taxon>
        <taxon>Mortierellomycotina</taxon>
        <taxon>Mortierellomycetes</taxon>
        <taxon>Mortierellales</taxon>
        <taxon>Mortierellaceae</taxon>
        <taxon>Entomortierella</taxon>
    </lineage>
</organism>
<keyword evidence="3" id="KW-1185">Reference proteome</keyword>
<evidence type="ECO:0000313" key="2">
    <source>
        <dbReference type="EMBL" id="GJJ67962.1"/>
    </source>
</evidence>
<dbReference type="InterPro" id="IPR032675">
    <property type="entry name" value="LRR_dom_sf"/>
</dbReference>
<evidence type="ECO:0000256" key="1">
    <source>
        <dbReference type="SAM" id="MobiDB-lite"/>
    </source>
</evidence>
<gene>
    <name evidence="2" type="ORF">EMPS_00308</name>
</gene>
<proteinExistence type="predicted"/>
<dbReference type="InterPro" id="IPR053205">
    <property type="entry name" value="GHMP_kinase_L-arabinokinase"/>
</dbReference>
<feature type="compositionally biased region" description="Polar residues" evidence="1">
    <location>
        <begin position="484"/>
        <end position="493"/>
    </location>
</feature>
<dbReference type="PANTHER" id="PTHR38134">
    <property type="entry name" value="SLR1395 PROTEIN"/>
    <property type="match status" value="1"/>
</dbReference>
<dbReference type="SUPFAM" id="SSF53756">
    <property type="entry name" value="UDP-Glycosyltransferase/glycogen phosphorylase"/>
    <property type="match status" value="1"/>
</dbReference>
<dbReference type="OrthoDB" id="1684102at2759"/>
<dbReference type="EMBL" id="BQFW01000001">
    <property type="protein sequence ID" value="GJJ67962.1"/>
    <property type="molecule type" value="Genomic_DNA"/>
</dbReference>
<dbReference type="PANTHER" id="PTHR38134:SF2">
    <property type="entry name" value="GALACTOKINASE"/>
    <property type="match status" value="1"/>
</dbReference>
<feature type="compositionally biased region" description="Low complexity" evidence="1">
    <location>
        <begin position="542"/>
        <end position="561"/>
    </location>
</feature>
<evidence type="ECO:0000313" key="3">
    <source>
        <dbReference type="Proteomes" id="UP000827284"/>
    </source>
</evidence>